<dbReference type="Proteomes" id="UP000053890">
    <property type="component" value="Unassembled WGS sequence"/>
</dbReference>
<organism evidence="1 2">
    <name type="scientific">Rhodotorula graminis (strain WP1)</name>
    <dbReference type="NCBI Taxonomy" id="578459"/>
    <lineage>
        <taxon>Eukaryota</taxon>
        <taxon>Fungi</taxon>
        <taxon>Dikarya</taxon>
        <taxon>Basidiomycota</taxon>
        <taxon>Pucciniomycotina</taxon>
        <taxon>Microbotryomycetes</taxon>
        <taxon>Sporidiobolales</taxon>
        <taxon>Sporidiobolaceae</taxon>
        <taxon>Rhodotorula</taxon>
    </lineage>
</organism>
<dbReference type="Gene3D" id="2.60.120.10">
    <property type="entry name" value="Jelly Rolls"/>
    <property type="match status" value="1"/>
</dbReference>
<protein>
    <recommendedName>
        <fullName evidence="3">(S)-ureidoglycine aminohydrolase cupin domain-containing protein</fullName>
    </recommendedName>
</protein>
<accession>A0A194S1Z7</accession>
<gene>
    <name evidence="1" type="ORF">RHOBADRAFT_54356</name>
</gene>
<dbReference type="InterPro" id="IPR014710">
    <property type="entry name" value="RmlC-like_jellyroll"/>
</dbReference>
<evidence type="ECO:0008006" key="3">
    <source>
        <dbReference type="Google" id="ProtNLM"/>
    </source>
</evidence>
<dbReference type="RefSeq" id="XP_018270599.1">
    <property type="nucleotide sequence ID" value="XM_018417270.1"/>
</dbReference>
<dbReference type="GeneID" id="28977718"/>
<dbReference type="Pfam" id="PF06249">
    <property type="entry name" value="EutQ"/>
    <property type="match status" value="1"/>
</dbReference>
<evidence type="ECO:0000313" key="1">
    <source>
        <dbReference type="EMBL" id="KPV74550.1"/>
    </source>
</evidence>
<dbReference type="InterPro" id="IPR011051">
    <property type="entry name" value="RmlC_Cupin_sf"/>
</dbReference>
<sequence>MPGLELAKDAVHQHKLTTLTATAAIDDVFASDDAVKPISGGVFTVTAGDDLLKYTYHYDELKVILEGTIVLEDADSGNKLEATAGDIINIKKGTTVIFSSPDAGRAFYVGQRKLRDF</sequence>
<evidence type="ECO:0000313" key="2">
    <source>
        <dbReference type="Proteomes" id="UP000053890"/>
    </source>
</evidence>
<dbReference type="CDD" id="cd02228">
    <property type="entry name" value="cupin_EutQ"/>
    <property type="match status" value="1"/>
</dbReference>
<dbReference type="PANTHER" id="PTHR36169">
    <property type="entry name" value="ETHANOLAMINE UTILIZATION PROTEIN EUTQ"/>
    <property type="match status" value="1"/>
</dbReference>
<dbReference type="PANTHER" id="PTHR36169:SF1">
    <property type="entry name" value="ACETATE KINASE EUTQ"/>
    <property type="match status" value="1"/>
</dbReference>
<name>A0A194S1Z7_RHOGW</name>
<dbReference type="EMBL" id="KQ474080">
    <property type="protein sequence ID" value="KPV74550.1"/>
    <property type="molecule type" value="Genomic_DNA"/>
</dbReference>
<dbReference type="InterPro" id="IPR010424">
    <property type="entry name" value="EutQ"/>
</dbReference>
<dbReference type="SUPFAM" id="SSF51182">
    <property type="entry name" value="RmlC-like cupins"/>
    <property type="match status" value="1"/>
</dbReference>
<reference evidence="1 2" key="1">
    <citation type="journal article" date="2015" name="Front. Microbiol.">
        <title>Genome sequence of the plant growth promoting endophytic yeast Rhodotorula graminis WP1.</title>
        <authorList>
            <person name="Firrincieli A."/>
            <person name="Otillar R."/>
            <person name="Salamov A."/>
            <person name="Schmutz J."/>
            <person name="Khan Z."/>
            <person name="Redman R.S."/>
            <person name="Fleck N.D."/>
            <person name="Lindquist E."/>
            <person name="Grigoriev I.V."/>
            <person name="Doty S.L."/>
        </authorList>
    </citation>
    <scope>NUCLEOTIDE SEQUENCE [LARGE SCALE GENOMIC DNA]</scope>
    <source>
        <strain evidence="1 2">WP1</strain>
    </source>
</reference>
<keyword evidence="2" id="KW-1185">Reference proteome</keyword>
<dbReference type="OrthoDB" id="3346152at2759"/>
<dbReference type="OMA" id="THYAKAQ"/>
<proteinExistence type="predicted"/>
<dbReference type="AlphaFoldDB" id="A0A194S1Z7"/>